<feature type="compositionally biased region" description="Basic and acidic residues" evidence="4">
    <location>
        <begin position="702"/>
        <end position="716"/>
    </location>
</feature>
<dbReference type="GO" id="GO:0006508">
    <property type="term" value="P:proteolysis"/>
    <property type="evidence" value="ECO:0007669"/>
    <property type="project" value="UniProtKB-KW"/>
</dbReference>
<feature type="region of interest" description="Disordered" evidence="4">
    <location>
        <begin position="626"/>
        <end position="651"/>
    </location>
</feature>
<gene>
    <name evidence="6" type="ORF">FHX39_000546</name>
</gene>
<dbReference type="InterPro" id="IPR000209">
    <property type="entry name" value="Peptidase_S8/S53_dom"/>
</dbReference>
<feature type="region of interest" description="Disordered" evidence="4">
    <location>
        <begin position="27"/>
        <end position="66"/>
    </location>
</feature>
<evidence type="ECO:0000256" key="3">
    <source>
        <dbReference type="ARBA" id="ARBA00022825"/>
    </source>
</evidence>
<keyword evidence="2" id="KW-0378">Hydrolase</keyword>
<name>A0A7W5JSM9_9ACTN</name>
<dbReference type="PRINTS" id="PR00723">
    <property type="entry name" value="SUBTILISIN"/>
</dbReference>
<evidence type="ECO:0000313" key="7">
    <source>
        <dbReference type="Proteomes" id="UP000565572"/>
    </source>
</evidence>
<dbReference type="SUPFAM" id="SSF52743">
    <property type="entry name" value="Subtilisin-like"/>
    <property type="match status" value="1"/>
</dbReference>
<feature type="region of interest" description="Disordered" evidence="4">
    <location>
        <begin position="859"/>
        <end position="883"/>
    </location>
</feature>
<dbReference type="InterPro" id="IPR036852">
    <property type="entry name" value="Peptidase_S8/S53_dom_sf"/>
</dbReference>
<feature type="region of interest" description="Disordered" evidence="4">
    <location>
        <begin position="690"/>
        <end position="721"/>
    </location>
</feature>
<reference evidence="6 7" key="1">
    <citation type="submission" date="2020-08" db="EMBL/GenBank/DDBJ databases">
        <title>Sequencing the genomes of 1000 actinobacteria strains.</title>
        <authorList>
            <person name="Klenk H.-P."/>
        </authorList>
    </citation>
    <scope>NUCLEOTIDE SEQUENCE [LARGE SCALE GENOMIC DNA]</scope>
    <source>
        <strain evidence="6 7">DSM 11053</strain>
    </source>
</reference>
<evidence type="ECO:0000256" key="1">
    <source>
        <dbReference type="ARBA" id="ARBA00022670"/>
    </source>
</evidence>
<dbReference type="Pfam" id="PF00082">
    <property type="entry name" value="Peptidase_S8"/>
    <property type="match status" value="1"/>
</dbReference>
<dbReference type="GO" id="GO:0004252">
    <property type="term" value="F:serine-type endopeptidase activity"/>
    <property type="evidence" value="ECO:0007669"/>
    <property type="project" value="InterPro"/>
</dbReference>
<protein>
    <recommendedName>
        <fullName evidence="5">Peptidase S8/S53 domain-containing protein</fullName>
    </recommendedName>
</protein>
<dbReference type="PROSITE" id="PS00138">
    <property type="entry name" value="SUBTILASE_SER"/>
    <property type="match status" value="1"/>
</dbReference>
<dbReference type="EMBL" id="JACHZG010000001">
    <property type="protein sequence ID" value="MBB3325602.1"/>
    <property type="molecule type" value="Genomic_DNA"/>
</dbReference>
<evidence type="ECO:0000259" key="5">
    <source>
        <dbReference type="Pfam" id="PF00082"/>
    </source>
</evidence>
<keyword evidence="3" id="KW-0720">Serine protease</keyword>
<evidence type="ECO:0000256" key="4">
    <source>
        <dbReference type="SAM" id="MobiDB-lite"/>
    </source>
</evidence>
<keyword evidence="7" id="KW-1185">Reference proteome</keyword>
<dbReference type="Gene3D" id="3.40.50.200">
    <property type="entry name" value="Peptidase S8/S53 domain"/>
    <property type="match status" value="2"/>
</dbReference>
<dbReference type="AlphaFoldDB" id="A0A7W5JSM9"/>
<evidence type="ECO:0000313" key="6">
    <source>
        <dbReference type="EMBL" id="MBB3325602.1"/>
    </source>
</evidence>
<dbReference type="RefSeq" id="WP_183336600.1">
    <property type="nucleotide sequence ID" value="NZ_JACHZG010000001.1"/>
</dbReference>
<sequence>MAAAGRTWAAVLAGVLVGVTVVTVPTTTQAAPPPASGPGKVDRSLGSGLGRLLAPGSGGAQRRTGGFRVDQESLAVRDADGRVLVDLTPRAGVDRAAFRRSAEAAGLVVQSTDAGRGTLEGFVALEAVPTLAALPGRATLAQAVRPGTNVGATTSQGVALQRVDALRKAGLDGRGVTIGALSDSYDVATTTLDGEPLTVHAAQDVASGDLPGAGNAAHPTPVVVLDEYGRGLGGVDEGRAMLQIAHDVAPAAKLCFATAQAGEVRFAENIRRLADPKGACAADVVVDDVVYFDEPMFSDGIISDAVDDVAAQGVHYVTSAGNQGSHQAWDAPLRLVSAETARAGSNLDLAAVDPSLYDGGFADLRQGAGVDVAQDVALGPAGGVIDLQWDDPVDLDGPTIGAPFFSSEGTVTSAERTTTFTVTPTADQLGRTVQFRAEGVPSGTTDLVMTITDPDGRQLVRSDAGAGEVWSTRLTRPGPYTVEVAGYEDETGDFTVDVSPVLAPSAVTTDLNLLVFDEDGTFLGDSADINVATGRPLELLPISGVPKVQIVVSRSGRGEVGAHRLRTVLFGDAELAEHAVASDPGIFGHATARGATAVAAYDPFRPFLPEPYSATGGTLEVLYGSDGEPLKKSRRQRTVPQVAGTDGGNSTFFGSDTSADVDDRPNFFGTSAAAPHVAGIAALAVQQAEKKRKTLSPSTLRSRLEDATFAHDRDPGSADGTAAGVELRAEGTGSPESGLVPGSMTDAHFFTLRNRSGKTMRSVTLDGTTASPTALGLAGSTPSGGIVFDPRPYDAAEPRQRVGFPFVVGDTDGGLDAADVTASYAGSTGNGQFRRLTLTFADGLRRGDTLEFGVDRDLARSGDGTADEGNGADELGGATVLPSGKKDKAGLTFTVRTTGGKRTSGQLRNDLGSGFTRVDGHGLVDAEEAVVGR</sequence>
<evidence type="ECO:0000256" key="2">
    <source>
        <dbReference type="ARBA" id="ARBA00022801"/>
    </source>
</evidence>
<accession>A0A7W5JSM9</accession>
<comment type="caution">
    <text evidence="6">The sequence shown here is derived from an EMBL/GenBank/DDBJ whole genome shotgun (WGS) entry which is preliminary data.</text>
</comment>
<proteinExistence type="predicted"/>
<dbReference type="Gene3D" id="2.60.120.380">
    <property type="match status" value="1"/>
</dbReference>
<dbReference type="InterPro" id="IPR015500">
    <property type="entry name" value="Peptidase_S8_subtilisin-rel"/>
</dbReference>
<dbReference type="Proteomes" id="UP000565572">
    <property type="component" value="Unassembled WGS sequence"/>
</dbReference>
<keyword evidence="1" id="KW-0645">Protease</keyword>
<organism evidence="6 7">
    <name type="scientific">Microlunatus antarcticus</name>
    <dbReference type="NCBI Taxonomy" id="53388"/>
    <lineage>
        <taxon>Bacteria</taxon>
        <taxon>Bacillati</taxon>
        <taxon>Actinomycetota</taxon>
        <taxon>Actinomycetes</taxon>
        <taxon>Propionibacteriales</taxon>
        <taxon>Propionibacteriaceae</taxon>
        <taxon>Microlunatus</taxon>
    </lineage>
</organism>
<feature type="compositionally biased region" description="Low complexity" evidence="4">
    <location>
        <begin position="44"/>
        <end position="55"/>
    </location>
</feature>
<feature type="domain" description="Peptidase S8/S53" evidence="5">
    <location>
        <begin position="667"/>
        <end position="708"/>
    </location>
</feature>
<dbReference type="InterPro" id="IPR023828">
    <property type="entry name" value="Peptidase_S8_Ser-AS"/>
</dbReference>